<sequence length="445" mass="48444">MYDVIVLGSGLTGLAAAALLARDGQRVLLIGDGQEAEAEACFPLYHNDAEQGVLAMLLDRLGADVTRTPLPVIDRILLPGSGVELRRPRVFAAYREELEQRYPEARDALAKYFDVVEGLGREWLGVLAGDLRMVPQDVPYCMRYFSLTYAKFVQKTCGEYPQLAAVLSAGLPTADTALTVMAGYLYGQVFDACVLDGGLPAVRRALDEVLERYGCERVTTREPVELLPAAEGLGVRFADGSVCRAGCLLDTRGDGEEPGPADARLSFFSVLIVLQEPMTRLPGAEVWHVLPERDVSGMLSALETGDLPDEVPLVLWNPDARAGLAEKRRLRIDVPVAALGSEAAYDELLGKVMAQAESCLPGLGARIASVTAVTPEEHGRQTGWDGGSGTRWAFSVKRVMKDPLNMETQRTQLYDTKQWGFAWFSAAYVAARQIRLQGNRPLAES</sequence>
<protein>
    <submittedName>
        <fullName evidence="4">FAD-binding protein</fullName>
    </submittedName>
</protein>
<accession>A0ABT3X4F2</accession>
<evidence type="ECO:0000259" key="3">
    <source>
        <dbReference type="Pfam" id="PF00890"/>
    </source>
</evidence>
<dbReference type="Pfam" id="PF00890">
    <property type="entry name" value="FAD_binding_2"/>
    <property type="match status" value="1"/>
</dbReference>
<keyword evidence="2" id="KW-0560">Oxidoreductase</keyword>
<organism evidence="4 5">
    <name type="scientific">Tumebacillus lacus</name>
    <dbReference type="NCBI Taxonomy" id="2995335"/>
    <lineage>
        <taxon>Bacteria</taxon>
        <taxon>Bacillati</taxon>
        <taxon>Bacillota</taxon>
        <taxon>Bacilli</taxon>
        <taxon>Bacillales</taxon>
        <taxon>Alicyclobacillaceae</taxon>
        <taxon>Tumebacillus</taxon>
    </lineage>
</organism>
<evidence type="ECO:0000313" key="4">
    <source>
        <dbReference type="EMBL" id="MCX7571784.1"/>
    </source>
</evidence>
<keyword evidence="1" id="KW-0285">Flavoprotein</keyword>
<dbReference type="InterPro" id="IPR036188">
    <property type="entry name" value="FAD/NAD-bd_sf"/>
</dbReference>
<evidence type="ECO:0000256" key="1">
    <source>
        <dbReference type="ARBA" id="ARBA00022630"/>
    </source>
</evidence>
<dbReference type="SUPFAM" id="SSF51905">
    <property type="entry name" value="FAD/NAD(P)-binding domain"/>
    <property type="match status" value="1"/>
</dbReference>
<dbReference type="Proteomes" id="UP001208017">
    <property type="component" value="Unassembled WGS sequence"/>
</dbReference>
<dbReference type="EMBL" id="JAPMLT010000013">
    <property type="protein sequence ID" value="MCX7571784.1"/>
    <property type="molecule type" value="Genomic_DNA"/>
</dbReference>
<gene>
    <name evidence="4" type="ORF">OS242_17715</name>
</gene>
<reference evidence="4 5" key="1">
    <citation type="submission" date="2022-11" db="EMBL/GenBank/DDBJ databases">
        <title>Study of microbial diversity in lake waters.</title>
        <authorList>
            <person name="Zhang J."/>
        </authorList>
    </citation>
    <scope>NUCLEOTIDE SEQUENCE [LARGE SCALE GENOMIC DNA]</scope>
    <source>
        <strain evidence="4 5">DT12</strain>
    </source>
</reference>
<dbReference type="RefSeq" id="WP_267153035.1">
    <property type="nucleotide sequence ID" value="NZ_JAPMLT010000013.1"/>
</dbReference>
<comment type="caution">
    <text evidence="4">The sequence shown here is derived from an EMBL/GenBank/DDBJ whole genome shotgun (WGS) entry which is preliminary data.</text>
</comment>
<dbReference type="Gene3D" id="3.50.50.60">
    <property type="entry name" value="FAD/NAD(P)-binding domain"/>
    <property type="match status" value="1"/>
</dbReference>
<keyword evidence="5" id="KW-1185">Reference proteome</keyword>
<evidence type="ECO:0000256" key="2">
    <source>
        <dbReference type="ARBA" id="ARBA00023002"/>
    </source>
</evidence>
<proteinExistence type="predicted"/>
<evidence type="ECO:0000313" key="5">
    <source>
        <dbReference type="Proteomes" id="UP001208017"/>
    </source>
</evidence>
<feature type="domain" description="FAD-dependent oxidoreductase 2 FAD-binding" evidence="3">
    <location>
        <begin position="3"/>
        <end position="36"/>
    </location>
</feature>
<dbReference type="InterPro" id="IPR003953">
    <property type="entry name" value="FAD-dep_OxRdtase_2_FAD-bd"/>
</dbReference>
<name>A0ABT3X4F2_9BACL</name>